<proteinExistence type="predicted"/>
<dbReference type="RefSeq" id="WP_041098362.1">
    <property type="nucleotide sequence ID" value="NZ_AP012547.1"/>
</dbReference>
<protein>
    <submittedName>
        <fullName evidence="2">Uncharacterized protein</fullName>
    </submittedName>
</protein>
<feature type="compositionally biased region" description="Basic residues" evidence="1">
    <location>
        <begin position="1"/>
        <end position="12"/>
    </location>
</feature>
<name>W0SDT9_9PROT</name>
<evidence type="ECO:0000313" key="2">
    <source>
        <dbReference type="EMBL" id="BAO29374.1"/>
    </source>
</evidence>
<dbReference type="KEGG" id="shd:SUTH_01581"/>
<feature type="region of interest" description="Disordered" evidence="1">
    <location>
        <begin position="1"/>
        <end position="25"/>
    </location>
</feature>
<dbReference type="EMBL" id="AP012547">
    <property type="protein sequence ID" value="BAO29374.1"/>
    <property type="molecule type" value="Genomic_DNA"/>
</dbReference>
<dbReference type="Proteomes" id="UP000031637">
    <property type="component" value="Chromosome"/>
</dbReference>
<evidence type="ECO:0000256" key="1">
    <source>
        <dbReference type="SAM" id="MobiDB-lite"/>
    </source>
</evidence>
<dbReference type="STRING" id="1223802.SUTH_01581"/>
<evidence type="ECO:0000313" key="3">
    <source>
        <dbReference type="Proteomes" id="UP000031637"/>
    </source>
</evidence>
<reference evidence="2 3" key="1">
    <citation type="journal article" date="2014" name="Syst. Appl. Microbiol.">
        <title>Complete genomes of freshwater sulfur oxidizers Sulfuricella denitrificans skB26 and Sulfuritalea hydrogenivorans sk43H: genetic insights into the sulfur oxidation pathway of betaproteobacteria.</title>
        <authorList>
            <person name="Watanabe T."/>
            <person name="Kojima H."/>
            <person name="Fukui M."/>
        </authorList>
    </citation>
    <scope>NUCLEOTIDE SEQUENCE [LARGE SCALE GENOMIC DNA]</scope>
    <source>
        <strain evidence="2">DSM22779</strain>
    </source>
</reference>
<keyword evidence="3" id="KW-1185">Reference proteome</keyword>
<organism evidence="2 3">
    <name type="scientific">Sulfuritalea hydrogenivorans sk43H</name>
    <dbReference type="NCBI Taxonomy" id="1223802"/>
    <lineage>
        <taxon>Bacteria</taxon>
        <taxon>Pseudomonadati</taxon>
        <taxon>Pseudomonadota</taxon>
        <taxon>Betaproteobacteria</taxon>
        <taxon>Nitrosomonadales</taxon>
        <taxon>Sterolibacteriaceae</taxon>
        <taxon>Sulfuritalea</taxon>
    </lineage>
</organism>
<gene>
    <name evidence="2" type="ORF">SUTH_01581</name>
</gene>
<dbReference type="HOGENOM" id="CLU_1562081_0_0_4"/>
<accession>W0SDT9</accession>
<sequence length="171" mass="19004">MTMPNPKRRGRPRSSSSPQTAAADSAIGRSVYQLASWGYPLRSRGDGAGACEVVALEARRILNRADSDGRALGPDRVEQIFESWFSREQEARREGRQWPLRERWRYTKSSLAERIPDKTLGLEGLAAELLRNDGRWVGRELVMPCGDLELAPKADSIMGQAPKIVGNGVEK</sequence>
<dbReference type="AlphaFoldDB" id="W0SDT9"/>